<feature type="transmembrane region" description="Helical" evidence="1">
    <location>
        <begin position="162"/>
        <end position="182"/>
    </location>
</feature>
<keyword evidence="1" id="KW-1133">Transmembrane helix</keyword>
<keyword evidence="3" id="KW-1185">Reference proteome</keyword>
<dbReference type="Proteomes" id="UP001176961">
    <property type="component" value="Unassembled WGS sequence"/>
</dbReference>
<dbReference type="PANTHER" id="PTHR22943:SF248">
    <property type="entry name" value="SEVEN TM RECEPTOR"/>
    <property type="match status" value="1"/>
</dbReference>
<protein>
    <submittedName>
        <fullName evidence="2">Uncharacterized protein</fullName>
    </submittedName>
</protein>
<comment type="caution">
    <text evidence="2">The sequence shown here is derived from an EMBL/GenBank/DDBJ whole genome shotgun (WGS) entry which is preliminary data.</text>
</comment>
<evidence type="ECO:0000256" key="1">
    <source>
        <dbReference type="SAM" id="Phobius"/>
    </source>
</evidence>
<dbReference type="Gene3D" id="1.20.1070.10">
    <property type="entry name" value="Rhodopsin 7-helix transmembrane proteins"/>
    <property type="match status" value="1"/>
</dbReference>
<evidence type="ECO:0000313" key="2">
    <source>
        <dbReference type="EMBL" id="CAJ0602407.1"/>
    </source>
</evidence>
<name>A0AA36MAB9_CYLNA</name>
<accession>A0AA36MAB9</accession>
<feature type="transmembrane region" description="Helical" evidence="1">
    <location>
        <begin position="12"/>
        <end position="31"/>
    </location>
</feature>
<sequence>RPKARFIFQRSSCLIALTILYFVVALDYGSVNFFNFGPSQEKNNYFGEPMHNSYGLNISQVGYIGPIYFVNGDLKWFDLLGVLNVGIVNGFTFAVIPFCGLAIAKRLRVQKVMSERTKELQVQMFKVLLIQSFFPLVFTFIPSTAILIMTFIGKSTGEGGNIVALLLNVYPVIDPIVVMYLVTSYREAVSNYLLPLKYAARCMSYT</sequence>
<dbReference type="EMBL" id="CATQJL010000305">
    <property type="protein sequence ID" value="CAJ0602407.1"/>
    <property type="molecule type" value="Genomic_DNA"/>
</dbReference>
<dbReference type="PANTHER" id="PTHR22943">
    <property type="entry name" value="7-TRANSMEMBRANE DOMAIN RECEPTOR C.ELEGANS"/>
    <property type="match status" value="1"/>
</dbReference>
<gene>
    <name evidence="2" type="ORF">CYNAS_LOCUS14390</name>
</gene>
<evidence type="ECO:0000313" key="3">
    <source>
        <dbReference type="Proteomes" id="UP001176961"/>
    </source>
</evidence>
<dbReference type="SUPFAM" id="SSF81321">
    <property type="entry name" value="Family A G protein-coupled receptor-like"/>
    <property type="match status" value="1"/>
</dbReference>
<feature type="non-terminal residue" evidence="2">
    <location>
        <position position="206"/>
    </location>
</feature>
<feature type="transmembrane region" description="Helical" evidence="1">
    <location>
        <begin position="125"/>
        <end position="150"/>
    </location>
</feature>
<dbReference type="Pfam" id="PF10326">
    <property type="entry name" value="7TM_GPCR_Str"/>
    <property type="match status" value="1"/>
</dbReference>
<organism evidence="2 3">
    <name type="scientific">Cylicocyclus nassatus</name>
    <name type="common">Nematode worm</name>
    <dbReference type="NCBI Taxonomy" id="53992"/>
    <lineage>
        <taxon>Eukaryota</taxon>
        <taxon>Metazoa</taxon>
        <taxon>Ecdysozoa</taxon>
        <taxon>Nematoda</taxon>
        <taxon>Chromadorea</taxon>
        <taxon>Rhabditida</taxon>
        <taxon>Rhabditina</taxon>
        <taxon>Rhabditomorpha</taxon>
        <taxon>Strongyloidea</taxon>
        <taxon>Strongylidae</taxon>
        <taxon>Cylicocyclus</taxon>
    </lineage>
</organism>
<dbReference type="AlphaFoldDB" id="A0AA36MAB9"/>
<reference evidence="2" key="1">
    <citation type="submission" date="2023-07" db="EMBL/GenBank/DDBJ databases">
        <authorList>
            <consortium name="CYATHOMIX"/>
        </authorList>
    </citation>
    <scope>NUCLEOTIDE SEQUENCE</scope>
    <source>
        <strain evidence="2">N/A</strain>
    </source>
</reference>
<dbReference type="InterPro" id="IPR019428">
    <property type="entry name" value="7TM_GPCR_serpentine_rcpt_Str"/>
</dbReference>
<keyword evidence="1" id="KW-0812">Transmembrane</keyword>
<keyword evidence="1" id="KW-0472">Membrane</keyword>
<feature type="transmembrane region" description="Helical" evidence="1">
    <location>
        <begin position="79"/>
        <end position="104"/>
    </location>
</feature>
<proteinExistence type="predicted"/>